<organism evidence="1 2">
    <name type="scientific">Pterulicium gracile</name>
    <dbReference type="NCBI Taxonomy" id="1884261"/>
    <lineage>
        <taxon>Eukaryota</taxon>
        <taxon>Fungi</taxon>
        <taxon>Dikarya</taxon>
        <taxon>Basidiomycota</taxon>
        <taxon>Agaricomycotina</taxon>
        <taxon>Agaricomycetes</taxon>
        <taxon>Agaricomycetidae</taxon>
        <taxon>Agaricales</taxon>
        <taxon>Pleurotineae</taxon>
        <taxon>Pterulaceae</taxon>
        <taxon>Pterulicium</taxon>
    </lineage>
</organism>
<keyword evidence="2" id="KW-1185">Reference proteome</keyword>
<name>A0A5C3QQP2_9AGAR</name>
<dbReference type="EMBL" id="ML178818">
    <property type="protein sequence ID" value="TFL04305.1"/>
    <property type="molecule type" value="Genomic_DNA"/>
</dbReference>
<reference evidence="1 2" key="1">
    <citation type="journal article" date="2019" name="Nat. Ecol. Evol.">
        <title>Megaphylogeny resolves global patterns of mushroom evolution.</title>
        <authorList>
            <person name="Varga T."/>
            <person name="Krizsan K."/>
            <person name="Foldi C."/>
            <person name="Dima B."/>
            <person name="Sanchez-Garcia M."/>
            <person name="Sanchez-Ramirez S."/>
            <person name="Szollosi G.J."/>
            <person name="Szarkandi J.G."/>
            <person name="Papp V."/>
            <person name="Albert L."/>
            <person name="Andreopoulos W."/>
            <person name="Angelini C."/>
            <person name="Antonin V."/>
            <person name="Barry K.W."/>
            <person name="Bougher N.L."/>
            <person name="Buchanan P."/>
            <person name="Buyck B."/>
            <person name="Bense V."/>
            <person name="Catcheside P."/>
            <person name="Chovatia M."/>
            <person name="Cooper J."/>
            <person name="Damon W."/>
            <person name="Desjardin D."/>
            <person name="Finy P."/>
            <person name="Geml J."/>
            <person name="Haridas S."/>
            <person name="Hughes K."/>
            <person name="Justo A."/>
            <person name="Karasinski D."/>
            <person name="Kautmanova I."/>
            <person name="Kiss B."/>
            <person name="Kocsube S."/>
            <person name="Kotiranta H."/>
            <person name="LaButti K.M."/>
            <person name="Lechner B.E."/>
            <person name="Liimatainen K."/>
            <person name="Lipzen A."/>
            <person name="Lukacs Z."/>
            <person name="Mihaltcheva S."/>
            <person name="Morgado L.N."/>
            <person name="Niskanen T."/>
            <person name="Noordeloos M.E."/>
            <person name="Ohm R.A."/>
            <person name="Ortiz-Santana B."/>
            <person name="Ovrebo C."/>
            <person name="Racz N."/>
            <person name="Riley R."/>
            <person name="Savchenko A."/>
            <person name="Shiryaev A."/>
            <person name="Soop K."/>
            <person name="Spirin V."/>
            <person name="Szebenyi C."/>
            <person name="Tomsovsky M."/>
            <person name="Tulloss R.E."/>
            <person name="Uehling J."/>
            <person name="Grigoriev I.V."/>
            <person name="Vagvolgyi C."/>
            <person name="Papp T."/>
            <person name="Martin F.M."/>
            <person name="Miettinen O."/>
            <person name="Hibbett D.S."/>
            <person name="Nagy L.G."/>
        </authorList>
    </citation>
    <scope>NUCLEOTIDE SEQUENCE [LARGE SCALE GENOMIC DNA]</scope>
    <source>
        <strain evidence="1 2">CBS 309.79</strain>
    </source>
</reference>
<sequence>MSMLSVARLERALSQVDQMPARDAGTNLKDYLEYQFFRDGTREEIAQPLLTVDEKRLAEMVEETFNSTSQTATDNSLPHLCASALHNALPAILRQARSDDASYNKLLAEWPNFINAMVDWSFSRQDVDAVGLLEQLMGDCDCFSRIQWGSRGDKKILQDLHSGTLFEESPHAFTTTQVIASIAYELLILLACPVIQSIDDRKLTKITERKGTNARGHRKLARYLQQKPGHIVQACYAWYIPYKAGTVFLFLQQFNRHLPNIFQPALMKKWPQLPAHMVIFTSAILDLAATPRHKIIPASACRRLVDPNAEFLRYITADGSLSPDIRKDMLLANGEHILLNDLVRLITGLETLPAEYLRNLNDTFEVPENLAVAALQLYQWLALERPADAPPLLWHETINKWVQVPARPTFDCCEILTAMNEWRKVKTCMYLSCAMLKVFRLWCIQVLFPRLPARSLAVATISSALTPAALQDMYQATSRANIVDRMGKEQFQAAIWNRRMYPERLRRYSEAPDEKDAQMEEVLLEMVGALGVDYTPKKMKVILGLVNAFETELGSMRHRS</sequence>
<protein>
    <submittedName>
        <fullName evidence="1">Uncharacterized protein</fullName>
    </submittedName>
</protein>
<dbReference type="AlphaFoldDB" id="A0A5C3QQP2"/>
<gene>
    <name evidence="1" type="ORF">BDV98DRAFT_653978</name>
</gene>
<evidence type="ECO:0000313" key="1">
    <source>
        <dbReference type="EMBL" id="TFL04305.1"/>
    </source>
</evidence>
<evidence type="ECO:0000313" key="2">
    <source>
        <dbReference type="Proteomes" id="UP000305067"/>
    </source>
</evidence>
<dbReference type="Proteomes" id="UP000305067">
    <property type="component" value="Unassembled WGS sequence"/>
</dbReference>
<proteinExistence type="predicted"/>
<accession>A0A5C3QQP2</accession>